<keyword evidence="7" id="KW-1185">Reference proteome</keyword>
<protein>
    <recommendedName>
        <fullName evidence="5">MYND-type domain-containing protein</fullName>
    </recommendedName>
</protein>
<keyword evidence="3" id="KW-0862">Zinc</keyword>
<dbReference type="InterPro" id="IPR002893">
    <property type="entry name" value="Znf_MYND"/>
</dbReference>
<evidence type="ECO:0000256" key="1">
    <source>
        <dbReference type="ARBA" id="ARBA00022723"/>
    </source>
</evidence>
<evidence type="ECO:0000313" key="6">
    <source>
        <dbReference type="EMBL" id="OSD00389.1"/>
    </source>
</evidence>
<dbReference type="SUPFAM" id="SSF144232">
    <property type="entry name" value="HIT/MYND zinc finger-like"/>
    <property type="match status" value="1"/>
</dbReference>
<dbReference type="PROSITE" id="PS50865">
    <property type="entry name" value="ZF_MYND_2"/>
    <property type="match status" value="1"/>
</dbReference>
<dbReference type="OrthoDB" id="2212237at2759"/>
<reference evidence="6 7" key="1">
    <citation type="journal article" date="2015" name="Biotechnol. Biofuels">
        <title>Enhanced degradation of softwood versus hardwood by the white-rot fungus Pycnoporus coccineus.</title>
        <authorList>
            <person name="Couturier M."/>
            <person name="Navarro D."/>
            <person name="Chevret D."/>
            <person name="Henrissat B."/>
            <person name="Piumi F."/>
            <person name="Ruiz-Duenas F.J."/>
            <person name="Martinez A.T."/>
            <person name="Grigoriev I.V."/>
            <person name="Riley R."/>
            <person name="Lipzen A."/>
            <person name="Berrin J.G."/>
            <person name="Master E.R."/>
            <person name="Rosso M.N."/>
        </authorList>
    </citation>
    <scope>NUCLEOTIDE SEQUENCE [LARGE SCALE GENOMIC DNA]</scope>
    <source>
        <strain evidence="6 7">BRFM310</strain>
    </source>
</reference>
<organism evidence="6 7">
    <name type="scientific">Trametes coccinea (strain BRFM310)</name>
    <name type="common">Pycnoporus coccineus</name>
    <dbReference type="NCBI Taxonomy" id="1353009"/>
    <lineage>
        <taxon>Eukaryota</taxon>
        <taxon>Fungi</taxon>
        <taxon>Dikarya</taxon>
        <taxon>Basidiomycota</taxon>
        <taxon>Agaricomycotina</taxon>
        <taxon>Agaricomycetes</taxon>
        <taxon>Polyporales</taxon>
        <taxon>Polyporaceae</taxon>
        <taxon>Trametes</taxon>
    </lineage>
</organism>
<proteinExistence type="predicted"/>
<dbReference type="EMBL" id="KZ084119">
    <property type="protein sequence ID" value="OSD00389.1"/>
    <property type="molecule type" value="Genomic_DNA"/>
</dbReference>
<evidence type="ECO:0000256" key="2">
    <source>
        <dbReference type="ARBA" id="ARBA00022771"/>
    </source>
</evidence>
<sequence>MSTRPDRCLKCGKNPPGGLKACSKCHGATGMYCSKECQAAHWKLHKKVCHPLSDGEVWGIKILDNRHAPWSRQFQHVLLRPSHPVFTVGELCPVTDLCGTPLLIWGERVHGGKRALEDNQPAVYLRIEPDDGLAPAHWQIDMNGTCIVVRRDRKLLTLEAVEIIYEFHARLINDINYAEGEPFWDRPLSPEWLRDFADEYREEQKRKGRLGFDFFP</sequence>
<evidence type="ECO:0000313" key="7">
    <source>
        <dbReference type="Proteomes" id="UP000193067"/>
    </source>
</evidence>
<feature type="domain" description="MYND-type" evidence="5">
    <location>
        <begin position="8"/>
        <end position="49"/>
    </location>
</feature>
<evidence type="ECO:0000256" key="4">
    <source>
        <dbReference type="PROSITE-ProRule" id="PRU00134"/>
    </source>
</evidence>
<evidence type="ECO:0000259" key="5">
    <source>
        <dbReference type="PROSITE" id="PS50865"/>
    </source>
</evidence>
<dbReference type="AlphaFoldDB" id="A0A1Y2IGX3"/>
<dbReference type="Pfam" id="PF01753">
    <property type="entry name" value="zf-MYND"/>
    <property type="match status" value="1"/>
</dbReference>
<keyword evidence="2 4" id="KW-0863">Zinc-finger</keyword>
<dbReference type="GO" id="GO:0008270">
    <property type="term" value="F:zinc ion binding"/>
    <property type="evidence" value="ECO:0007669"/>
    <property type="project" value="UniProtKB-KW"/>
</dbReference>
<keyword evidence="1" id="KW-0479">Metal-binding</keyword>
<evidence type="ECO:0000256" key="3">
    <source>
        <dbReference type="ARBA" id="ARBA00022833"/>
    </source>
</evidence>
<dbReference type="Gene3D" id="6.10.140.2220">
    <property type="match status" value="1"/>
</dbReference>
<dbReference type="STRING" id="1353009.A0A1Y2IGX3"/>
<gene>
    <name evidence="6" type="ORF">PYCCODRAFT_1437512</name>
</gene>
<name>A0A1Y2IGX3_TRAC3</name>
<dbReference type="Proteomes" id="UP000193067">
    <property type="component" value="Unassembled WGS sequence"/>
</dbReference>
<accession>A0A1Y2IGX3</accession>